<gene>
    <name evidence="2" type="ORF">I4Q42_12245</name>
</gene>
<accession>A0ABS0SXV4</accession>
<proteinExistence type="predicted"/>
<comment type="caution">
    <text evidence="2">The sequence shown here is derived from an EMBL/GenBank/DDBJ whole genome shotgun (WGS) entry which is preliminary data.</text>
</comment>
<name>A0ABS0SXV4_9CAUL</name>
<organism evidence="2 3">
    <name type="scientific">Caulobacter hibisci</name>
    <dbReference type="NCBI Taxonomy" id="2035993"/>
    <lineage>
        <taxon>Bacteria</taxon>
        <taxon>Pseudomonadati</taxon>
        <taxon>Pseudomonadota</taxon>
        <taxon>Alphaproteobacteria</taxon>
        <taxon>Caulobacterales</taxon>
        <taxon>Caulobacteraceae</taxon>
        <taxon>Caulobacter</taxon>
    </lineage>
</organism>
<keyword evidence="1" id="KW-0472">Membrane</keyword>
<reference evidence="2 3" key="1">
    <citation type="submission" date="2020-11" db="EMBL/GenBank/DDBJ databases">
        <title>genome sequence of strain KACC 18849.</title>
        <authorList>
            <person name="Gao J."/>
            <person name="Zhang X."/>
        </authorList>
    </citation>
    <scope>NUCLEOTIDE SEQUENCE [LARGE SCALE GENOMIC DNA]</scope>
    <source>
        <strain evidence="2 3">KACC 18849</strain>
    </source>
</reference>
<protein>
    <submittedName>
        <fullName evidence="2">Uncharacterized protein</fullName>
    </submittedName>
</protein>
<feature type="transmembrane region" description="Helical" evidence="1">
    <location>
        <begin position="12"/>
        <end position="35"/>
    </location>
</feature>
<dbReference type="Proteomes" id="UP000639859">
    <property type="component" value="Unassembled WGS sequence"/>
</dbReference>
<evidence type="ECO:0000256" key="1">
    <source>
        <dbReference type="SAM" id="Phobius"/>
    </source>
</evidence>
<dbReference type="RefSeq" id="WP_198576352.1">
    <property type="nucleotide sequence ID" value="NZ_JADWOX010000007.1"/>
</dbReference>
<keyword evidence="1" id="KW-1133">Transmembrane helix</keyword>
<sequence>MATRTVGCQTGAMRRAILILGGVAAAVVGGGFWAWSAIEASHAAELREAYRAGLERRNARFLNAHPDVAGDYVTEVRGGAPFAVMGDPLEVQVRVDCEQSGADMPIDIQACEQAKAALKAARKREAEEARALVYGVPAN</sequence>
<keyword evidence="1" id="KW-0812">Transmembrane</keyword>
<evidence type="ECO:0000313" key="3">
    <source>
        <dbReference type="Proteomes" id="UP000639859"/>
    </source>
</evidence>
<keyword evidence="3" id="KW-1185">Reference proteome</keyword>
<dbReference type="EMBL" id="JADWOX010000007">
    <property type="protein sequence ID" value="MBI1684439.1"/>
    <property type="molecule type" value="Genomic_DNA"/>
</dbReference>
<evidence type="ECO:0000313" key="2">
    <source>
        <dbReference type="EMBL" id="MBI1684439.1"/>
    </source>
</evidence>